<organism evidence="2 3">
    <name type="scientific">Octopus sinensis</name>
    <name type="common">East Asian common octopus</name>
    <dbReference type="NCBI Taxonomy" id="2607531"/>
    <lineage>
        <taxon>Eukaryota</taxon>
        <taxon>Metazoa</taxon>
        <taxon>Spiralia</taxon>
        <taxon>Lophotrochozoa</taxon>
        <taxon>Mollusca</taxon>
        <taxon>Cephalopoda</taxon>
        <taxon>Coleoidea</taxon>
        <taxon>Octopodiformes</taxon>
        <taxon>Octopoda</taxon>
        <taxon>Incirrata</taxon>
        <taxon>Octopodidae</taxon>
        <taxon>Octopus</taxon>
    </lineage>
</organism>
<dbReference type="GO" id="GO:0006303">
    <property type="term" value="P:double-strand break repair via nonhomologous end joining"/>
    <property type="evidence" value="ECO:0007669"/>
    <property type="project" value="TreeGrafter"/>
</dbReference>
<feature type="region of interest" description="Disordered" evidence="1">
    <location>
        <begin position="1"/>
        <end position="24"/>
    </location>
</feature>
<keyword evidence="2" id="KW-1185">Reference proteome</keyword>
<dbReference type="GO" id="GO:0031297">
    <property type="term" value="P:replication fork processing"/>
    <property type="evidence" value="ECO:0007669"/>
    <property type="project" value="TreeGrafter"/>
</dbReference>
<dbReference type="GO" id="GO:0000014">
    <property type="term" value="F:single-stranded DNA endodeoxyribonuclease activity"/>
    <property type="evidence" value="ECO:0007669"/>
    <property type="project" value="TreeGrafter"/>
</dbReference>
<dbReference type="AlphaFoldDB" id="A0A6P7SMU0"/>
<dbReference type="RefSeq" id="XP_029639727.1">
    <property type="nucleotide sequence ID" value="XM_029783867.1"/>
</dbReference>
<dbReference type="KEGG" id="osn:115214834"/>
<name>A0A6P7SMU0_9MOLL</name>
<evidence type="ECO:0000256" key="1">
    <source>
        <dbReference type="SAM" id="MobiDB-lite"/>
    </source>
</evidence>
<evidence type="ECO:0000313" key="3">
    <source>
        <dbReference type="RefSeq" id="XP_029639727.1"/>
    </source>
</evidence>
<dbReference type="GO" id="GO:0000729">
    <property type="term" value="P:DNA double-strand break processing"/>
    <property type="evidence" value="ECO:0007669"/>
    <property type="project" value="TreeGrafter"/>
</dbReference>
<dbReference type="Proteomes" id="UP000515154">
    <property type="component" value="Linkage group LG8"/>
</dbReference>
<accession>A0A6P7SMU0</accession>
<protein>
    <submittedName>
        <fullName evidence="3">Histone-lysine N-methyltransferase SETMAR-like</fullName>
    </submittedName>
</protein>
<reference evidence="3" key="1">
    <citation type="submission" date="2025-08" db="UniProtKB">
        <authorList>
            <consortium name="RefSeq"/>
        </authorList>
    </citation>
    <scope>IDENTIFICATION</scope>
</reference>
<dbReference type="GO" id="GO:0003697">
    <property type="term" value="F:single-stranded DNA binding"/>
    <property type="evidence" value="ECO:0007669"/>
    <property type="project" value="TreeGrafter"/>
</dbReference>
<dbReference type="GO" id="GO:0005634">
    <property type="term" value="C:nucleus"/>
    <property type="evidence" value="ECO:0007669"/>
    <property type="project" value="TreeGrafter"/>
</dbReference>
<dbReference type="InterPro" id="IPR052709">
    <property type="entry name" value="Transposase-MT_Hybrid"/>
</dbReference>
<dbReference type="GO" id="GO:0044774">
    <property type="term" value="P:mitotic DNA integrity checkpoint signaling"/>
    <property type="evidence" value="ECO:0007669"/>
    <property type="project" value="TreeGrafter"/>
</dbReference>
<dbReference type="PANTHER" id="PTHR46060:SF2">
    <property type="entry name" value="HISTONE-LYSINE N-METHYLTRANSFERASE SETMAR"/>
    <property type="match status" value="1"/>
</dbReference>
<dbReference type="GO" id="GO:0044547">
    <property type="term" value="F:DNA topoisomerase binding"/>
    <property type="evidence" value="ECO:0007669"/>
    <property type="project" value="TreeGrafter"/>
</dbReference>
<dbReference type="GO" id="GO:0003690">
    <property type="term" value="F:double-stranded DNA binding"/>
    <property type="evidence" value="ECO:0007669"/>
    <property type="project" value="TreeGrafter"/>
</dbReference>
<dbReference type="GO" id="GO:0046975">
    <property type="term" value="F:histone H3K36 methyltransferase activity"/>
    <property type="evidence" value="ECO:0007669"/>
    <property type="project" value="TreeGrafter"/>
</dbReference>
<proteinExistence type="predicted"/>
<dbReference type="GO" id="GO:0000793">
    <property type="term" value="C:condensed chromosome"/>
    <property type="evidence" value="ECO:0007669"/>
    <property type="project" value="TreeGrafter"/>
</dbReference>
<sequence>MFRSGDFSFANQPRARPETKVDNEELEAVVEADTSQTTCESAAKLNDSNPSVFDYLKQIGKVKKLDKWVPHELNEHEMSRRLEICCHSMKAKKFRIVLLRRMKNGFFSTIASLLHSG</sequence>
<dbReference type="PANTHER" id="PTHR46060">
    <property type="entry name" value="MARINER MOS1 TRANSPOSASE-LIKE PROTEIN"/>
    <property type="match status" value="1"/>
</dbReference>
<gene>
    <name evidence="3" type="primary">LOC115214834</name>
</gene>
<dbReference type="GO" id="GO:0035861">
    <property type="term" value="C:site of double-strand break"/>
    <property type="evidence" value="ECO:0007669"/>
    <property type="project" value="TreeGrafter"/>
</dbReference>
<dbReference type="GO" id="GO:0042800">
    <property type="term" value="F:histone H3K4 methyltransferase activity"/>
    <property type="evidence" value="ECO:0007669"/>
    <property type="project" value="TreeGrafter"/>
</dbReference>
<dbReference type="GO" id="GO:0015074">
    <property type="term" value="P:DNA integration"/>
    <property type="evidence" value="ECO:0007669"/>
    <property type="project" value="TreeGrafter"/>
</dbReference>
<evidence type="ECO:0000313" key="2">
    <source>
        <dbReference type="Proteomes" id="UP000515154"/>
    </source>
</evidence>